<dbReference type="AlphaFoldDB" id="A0A1J1H217"/>
<dbReference type="Proteomes" id="UP000220158">
    <property type="component" value="Chromosome 3"/>
</dbReference>
<dbReference type="VEuPathDB" id="PlasmoDB:PRELSG_0309500"/>
<accession>A0A1J1H217</accession>
<organism evidence="1 2">
    <name type="scientific">Plasmodium relictum</name>
    <dbReference type="NCBI Taxonomy" id="85471"/>
    <lineage>
        <taxon>Eukaryota</taxon>
        <taxon>Sar</taxon>
        <taxon>Alveolata</taxon>
        <taxon>Apicomplexa</taxon>
        <taxon>Aconoidasida</taxon>
        <taxon>Haemosporida</taxon>
        <taxon>Plasmodiidae</taxon>
        <taxon>Plasmodium</taxon>
        <taxon>Plasmodium (Haemamoeba)</taxon>
    </lineage>
</organism>
<keyword evidence="2" id="KW-1185">Reference proteome</keyword>
<gene>
    <name evidence="1" type="ORF">PRELSG_0309500</name>
</gene>
<evidence type="ECO:0000313" key="1">
    <source>
        <dbReference type="EMBL" id="CRG98606.1"/>
    </source>
</evidence>
<dbReference type="KEGG" id="prel:PRELSG_0309500"/>
<dbReference type="GeneID" id="39734703"/>
<dbReference type="Gene3D" id="3.30.230.70">
    <property type="entry name" value="GHMP Kinase, N-terminal domain"/>
    <property type="match status" value="1"/>
</dbReference>
<dbReference type="EMBL" id="LN835298">
    <property type="protein sequence ID" value="CRG98606.1"/>
    <property type="molecule type" value="Genomic_DNA"/>
</dbReference>
<dbReference type="OrthoDB" id="369853at2759"/>
<evidence type="ECO:0000313" key="2">
    <source>
        <dbReference type="Proteomes" id="UP000220158"/>
    </source>
</evidence>
<name>A0A1J1H217_PLARL</name>
<dbReference type="RefSeq" id="XP_028531616.1">
    <property type="nucleotide sequence ID" value="XM_028680084.1"/>
</dbReference>
<sequence length="324" mass="38253">MEIEKRSDNRSFDSILPIHIDIDQINEENKTCKYISGNINYEIYNKNTNNKLIKIIGGDYNYEIKGDKKIILGNGSKSLVASTLIGPTQNNLMFSKDIEYAQFNIKIKNINGNRTEREKIFEEIITKNFEQILDHSLYKFQQFYFKVQILHECSYILSSIINSMILICIYNNISLNYVINSINIGIVDKQKYQNFIDKKYSSSNFIFDKDNNNKENKDEYQQNKDKLFYEYKNSKYIPKVILDPLNEEVELYCSSAFCFIVAPEFHKVLSNILIKNHLGISRELFLLSESYACQVSKFLHQNIKKNYKLHLNKMETYLNNNYFF</sequence>
<reference evidence="1 2" key="1">
    <citation type="submission" date="2015-04" db="EMBL/GenBank/DDBJ databases">
        <authorList>
            <consortium name="Pathogen Informatics"/>
        </authorList>
    </citation>
    <scope>NUCLEOTIDE SEQUENCE [LARGE SCALE GENOMIC DNA]</scope>
    <source>
        <strain evidence="1 2">SGS1</strain>
    </source>
</reference>
<proteinExistence type="predicted"/>
<protein>
    <submittedName>
        <fullName evidence="1">Uncharacterized protein</fullName>
    </submittedName>
</protein>
<dbReference type="InterPro" id="IPR027408">
    <property type="entry name" value="PNPase/RNase_PH_dom_sf"/>
</dbReference>